<dbReference type="Gene3D" id="1.20.1600.10">
    <property type="entry name" value="Outer membrane efflux proteins (OEP)"/>
    <property type="match status" value="1"/>
</dbReference>
<evidence type="ECO:0000256" key="2">
    <source>
        <dbReference type="ARBA" id="ARBA00007613"/>
    </source>
</evidence>
<protein>
    <submittedName>
        <fullName evidence="8">Type I secretion system outer membrane protein</fullName>
    </submittedName>
</protein>
<dbReference type="Proteomes" id="UP000224974">
    <property type="component" value="Unassembled WGS sequence"/>
</dbReference>
<keyword evidence="9" id="KW-1185">Reference proteome</keyword>
<keyword evidence="5" id="KW-0812">Transmembrane</keyword>
<evidence type="ECO:0000256" key="7">
    <source>
        <dbReference type="ARBA" id="ARBA00023237"/>
    </source>
</evidence>
<dbReference type="InterPro" id="IPR003423">
    <property type="entry name" value="OMP_efflux"/>
</dbReference>
<evidence type="ECO:0000313" key="9">
    <source>
        <dbReference type="Proteomes" id="UP000224974"/>
    </source>
</evidence>
<dbReference type="STRING" id="1111728.GCA_000427805_00063"/>
<dbReference type="InterPro" id="IPR010130">
    <property type="entry name" value="T1SS_OMP_TolC"/>
</dbReference>
<dbReference type="OrthoDB" id="314748at2"/>
<dbReference type="GO" id="GO:0009279">
    <property type="term" value="C:cell outer membrane"/>
    <property type="evidence" value="ECO:0007669"/>
    <property type="project" value="UniProtKB-SubCell"/>
</dbReference>
<evidence type="ECO:0000256" key="3">
    <source>
        <dbReference type="ARBA" id="ARBA00022448"/>
    </source>
</evidence>
<dbReference type="PANTHER" id="PTHR30026:SF22">
    <property type="entry name" value="OUTER MEMBRANE EFFLUX PROTEIN"/>
    <property type="match status" value="1"/>
</dbReference>
<evidence type="ECO:0000256" key="1">
    <source>
        <dbReference type="ARBA" id="ARBA00004442"/>
    </source>
</evidence>
<evidence type="ECO:0000313" key="8">
    <source>
        <dbReference type="EMBL" id="PHI30516.1"/>
    </source>
</evidence>
<evidence type="ECO:0000256" key="6">
    <source>
        <dbReference type="ARBA" id="ARBA00023136"/>
    </source>
</evidence>
<dbReference type="InterPro" id="IPR051906">
    <property type="entry name" value="TolC-like"/>
</dbReference>
<dbReference type="AlphaFoldDB" id="A0A2C6DH33"/>
<gene>
    <name evidence="8" type="ORF">CRN84_14790</name>
</gene>
<dbReference type="GO" id="GO:0015562">
    <property type="term" value="F:efflux transmembrane transporter activity"/>
    <property type="evidence" value="ECO:0007669"/>
    <property type="project" value="InterPro"/>
</dbReference>
<comment type="caution">
    <text evidence="8">The sequence shown here is derived from an EMBL/GenBank/DDBJ whole genome shotgun (WGS) entry which is preliminary data.</text>
</comment>
<dbReference type="RefSeq" id="WP_084166923.1">
    <property type="nucleotide sequence ID" value="NZ_PDDX01000001.1"/>
</dbReference>
<dbReference type="NCBIfam" id="TIGR01844">
    <property type="entry name" value="type_I_sec_TolC"/>
    <property type="match status" value="1"/>
</dbReference>
<dbReference type="SUPFAM" id="SSF56954">
    <property type="entry name" value="Outer membrane efflux proteins (OEP)"/>
    <property type="match status" value="1"/>
</dbReference>
<sequence>MKNSLYGGLKVVTSAALFSATVTLLLGVSISSGLAAQNDTTWQNAPSEQQVKSLSLREAILRAFARNPEILQSSAQIQVGKGQIDAATAAWFPQISLQGTTGKNHRSGSDYNTPGNPTSAGISLSQLLYDFGKTGGSIDEQKQLTEAYQYQLQSVMTDVGTQTIQAYLQSKRYQDLSQSVVKNIASLEKVRDMAKMRADAGLSSQSDVLQAETRIAGMNATYEQYRAQQRTAQAELSVLTGVVAESLPDLPQALTKQKVKPQHISYKDSSMVRSAESKQQAAAQRVRQAEAQHWPTISVQAGRSRYNDNDQSYWDDQVQLVVQAPLYQGGAVDAKVRTSEAERRTAQAEVESVKLNINKRAATANADLFGAQQRKLAGDQQLASATYTRDVYRDEYQLSKRSLNDLLSVEQDVVQADSARINALYDQWDASVRYASAVDNLLMMLGIERKTERDNMLPSL</sequence>
<keyword evidence="4" id="KW-1134">Transmembrane beta strand</keyword>
<keyword evidence="7" id="KW-0998">Cell outer membrane</keyword>
<evidence type="ECO:0000256" key="5">
    <source>
        <dbReference type="ARBA" id="ARBA00022692"/>
    </source>
</evidence>
<keyword evidence="3" id="KW-0813">Transport</keyword>
<dbReference type="GO" id="GO:1990281">
    <property type="term" value="C:efflux pump complex"/>
    <property type="evidence" value="ECO:0007669"/>
    <property type="project" value="TreeGrafter"/>
</dbReference>
<name>A0A2C6DH33_9GAMM</name>
<accession>A0A2C6DH33</accession>
<comment type="similarity">
    <text evidence="2">Belongs to the outer membrane factor (OMF) (TC 1.B.17) family.</text>
</comment>
<proteinExistence type="inferred from homology"/>
<dbReference type="EMBL" id="PDDX01000001">
    <property type="protein sequence ID" value="PHI30516.1"/>
    <property type="molecule type" value="Genomic_DNA"/>
</dbReference>
<keyword evidence="6" id="KW-0472">Membrane</keyword>
<organism evidence="8 9">
    <name type="scientific">Budvicia aquatica</name>
    <dbReference type="NCBI Taxonomy" id="82979"/>
    <lineage>
        <taxon>Bacteria</taxon>
        <taxon>Pseudomonadati</taxon>
        <taxon>Pseudomonadota</taxon>
        <taxon>Gammaproteobacteria</taxon>
        <taxon>Enterobacterales</taxon>
        <taxon>Budviciaceae</taxon>
        <taxon>Budvicia</taxon>
    </lineage>
</organism>
<dbReference type="PANTHER" id="PTHR30026">
    <property type="entry name" value="OUTER MEMBRANE PROTEIN TOLC"/>
    <property type="match status" value="1"/>
</dbReference>
<reference evidence="9" key="1">
    <citation type="submission" date="2017-09" db="EMBL/GenBank/DDBJ databases">
        <title>FDA dAtabase for Regulatory Grade micrObial Sequences (FDA-ARGOS): Supporting development and validation of Infectious Disease Dx tests.</title>
        <authorList>
            <person name="Minogue T."/>
            <person name="Wolcott M."/>
            <person name="Wasieloski L."/>
            <person name="Aguilar W."/>
            <person name="Moore D."/>
            <person name="Tallon L."/>
            <person name="Sadzewicz L."/>
            <person name="Ott S."/>
            <person name="Zhao X."/>
            <person name="Nagaraj S."/>
            <person name="Vavikolanu K."/>
            <person name="Aluvathingal J."/>
            <person name="Nadendla S."/>
            <person name="Sichtig H."/>
        </authorList>
    </citation>
    <scope>NUCLEOTIDE SEQUENCE [LARGE SCALE GENOMIC DNA]</scope>
    <source>
        <strain evidence="9">FDAARGOS_387</strain>
    </source>
</reference>
<comment type="subcellular location">
    <subcellularLocation>
        <location evidence="1">Cell outer membrane</location>
    </subcellularLocation>
</comment>
<dbReference type="Pfam" id="PF02321">
    <property type="entry name" value="OEP"/>
    <property type="match status" value="2"/>
</dbReference>
<dbReference type="GO" id="GO:0015288">
    <property type="term" value="F:porin activity"/>
    <property type="evidence" value="ECO:0007669"/>
    <property type="project" value="TreeGrafter"/>
</dbReference>
<evidence type="ECO:0000256" key="4">
    <source>
        <dbReference type="ARBA" id="ARBA00022452"/>
    </source>
</evidence>